<dbReference type="ExpressionAtlas" id="A0A2K2CUG8">
    <property type="expression patterns" value="baseline"/>
</dbReference>
<keyword evidence="5" id="KW-1185">Reference proteome</keyword>
<dbReference type="Gramene" id="PNT65673">
    <property type="protein sequence ID" value="PNT65673"/>
    <property type="gene ID" value="BRADI_3g00597v3"/>
</dbReference>
<dbReference type="InterPro" id="IPR001810">
    <property type="entry name" value="F-box_dom"/>
</dbReference>
<protein>
    <submittedName>
        <fullName evidence="3 4">Uncharacterized protein</fullName>
    </submittedName>
</protein>
<dbReference type="STRING" id="15368.A0A2K2CUG8"/>
<feature type="domain" description="F-box protein AT5G49610-like beta-propeller" evidence="2">
    <location>
        <begin position="141"/>
        <end position="333"/>
    </location>
</feature>
<accession>A0A2K2CUG8</accession>
<sequence>MSRRRHSTPAPATAAPLDDEDLLREILLRLPPNPSSFPRASLVCKRWRGILSDPRFRRRFRKHHRRSPLLGFFLKQWNAAPVFAPLLDPPDCIPVALPENIGGGIRWDFSFSFHGCRHGVAVFLDRKRPEVFLWDTLTAVQRRVHMPPSFAFDHHDTNGTALSAAVLCADSDDCHLTPFKLALTSQNSDRTKTSVCLYESNTGVWGDIMSITTAGGILSAILSQRPSVLVGNALCWLLSGGGILKFDFQRQTLVVIDKLADLHFTGPEEVLWSYQILRGEDGGPGLAVLSVSELSIQLWARKSDGDGVASWVLQKTVQLDERFLRHGYPVVQMLGYDEDTNAIFLSSGYDDFTLQLESMKFKCTRRGYYMRDRIYHPYTSFYTAGNTSSLICIRNTSRSSLNR</sequence>
<dbReference type="Pfam" id="PF23635">
    <property type="entry name" value="Beta-prop_AT5G49610-like"/>
    <property type="match status" value="1"/>
</dbReference>
<evidence type="ECO:0000313" key="4">
    <source>
        <dbReference type="EnsemblPlants" id="PNT65673"/>
    </source>
</evidence>
<dbReference type="Gene3D" id="1.20.1280.50">
    <property type="match status" value="1"/>
</dbReference>
<evidence type="ECO:0000259" key="2">
    <source>
        <dbReference type="Pfam" id="PF23635"/>
    </source>
</evidence>
<dbReference type="EMBL" id="CM000882">
    <property type="protein sequence ID" value="PNT65673.1"/>
    <property type="molecule type" value="Genomic_DNA"/>
</dbReference>
<dbReference type="InterPro" id="IPR036047">
    <property type="entry name" value="F-box-like_dom_sf"/>
</dbReference>
<dbReference type="Proteomes" id="UP000008810">
    <property type="component" value="Chromosome 3"/>
</dbReference>
<proteinExistence type="predicted"/>
<dbReference type="InterPro" id="IPR056594">
    <property type="entry name" value="AT5G49610-like_b-prop"/>
</dbReference>
<reference evidence="3" key="2">
    <citation type="submission" date="2017-06" db="EMBL/GenBank/DDBJ databases">
        <title>WGS assembly of Brachypodium distachyon.</title>
        <authorList>
            <consortium name="The International Brachypodium Initiative"/>
            <person name="Lucas S."/>
            <person name="Harmon-Smith M."/>
            <person name="Lail K."/>
            <person name="Tice H."/>
            <person name="Grimwood J."/>
            <person name="Bruce D."/>
            <person name="Barry K."/>
            <person name="Shu S."/>
            <person name="Lindquist E."/>
            <person name="Wang M."/>
            <person name="Pitluck S."/>
            <person name="Vogel J.P."/>
            <person name="Garvin D.F."/>
            <person name="Mockler T.C."/>
            <person name="Schmutz J."/>
            <person name="Rokhsar D."/>
            <person name="Bevan M.W."/>
        </authorList>
    </citation>
    <scope>NUCLEOTIDE SEQUENCE</scope>
    <source>
        <strain evidence="3">Bd21</strain>
    </source>
</reference>
<organism evidence="3">
    <name type="scientific">Brachypodium distachyon</name>
    <name type="common">Purple false brome</name>
    <name type="synonym">Trachynia distachya</name>
    <dbReference type="NCBI Taxonomy" id="15368"/>
    <lineage>
        <taxon>Eukaryota</taxon>
        <taxon>Viridiplantae</taxon>
        <taxon>Streptophyta</taxon>
        <taxon>Embryophyta</taxon>
        <taxon>Tracheophyta</taxon>
        <taxon>Spermatophyta</taxon>
        <taxon>Magnoliopsida</taxon>
        <taxon>Liliopsida</taxon>
        <taxon>Poales</taxon>
        <taxon>Poaceae</taxon>
        <taxon>BOP clade</taxon>
        <taxon>Pooideae</taxon>
        <taxon>Stipodae</taxon>
        <taxon>Brachypodieae</taxon>
        <taxon>Brachypodium</taxon>
    </lineage>
</organism>
<dbReference type="PANTHER" id="PTHR32133">
    <property type="entry name" value="OS07G0120400 PROTEIN"/>
    <property type="match status" value="1"/>
</dbReference>
<dbReference type="OrthoDB" id="605595at2759"/>
<evidence type="ECO:0000259" key="1">
    <source>
        <dbReference type="Pfam" id="PF00646"/>
    </source>
</evidence>
<dbReference type="InParanoid" id="A0A2K2CUG8"/>
<reference evidence="3 4" key="1">
    <citation type="journal article" date="2010" name="Nature">
        <title>Genome sequencing and analysis of the model grass Brachypodium distachyon.</title>
        <authorList>
            <consortium name="International Brachypodium Initiative"/>
        </authorList>
    </citation>
    <scope>NUCLEOTIDE SEQUENCE [LARGE SCALE GENOMIC DNA]</scope>
    <source>
        <strain evidence="3 4">Bd21</strain>
    </source>
</reference>
<feature type="domain" description="F-box" evidence="1">
    <location>
        <begin position="20"/>
        <end position="58"/>
    </location>
</feature>
<gene>
    <name evidence="3" type="ORF">BRADI_3g00597v3</name>
</gene>
<evidence type="ECO:0000313" key="3">
    <source>
        <dbReference type="EMBL" id="PNT65673.1"/>
    </source>
</evidence>
<dbReference type="EnsemblPlants" id="PNT65673">
    <property type="protein sequence ID" value="PNT65673"/>
    <property type="gene ID" value="BRADI_3g00597v3"/>
</dbReference>
<evidence type="ECO:0000313" key="5">
    <source>
        <dbReference type="Proteomes" id="UP000008810"/>
    </source>
</evidence>
<dbReference type="SUPFAM" id="SSF81383">
    <property type="entry name" value="F-box domain"/>
    <property type="match status" value="1"/>
</dbReference>
<dbReference type="Pfam" id="PF00646">
    <property type="entry name" value="F-box"/>
    <property type="match status" value="1"/>
</dbReference>
<name>A0A2K2CUG8_BRADI</name>
<dbReference type="AlphaFoldDB" id="A0A2K2CUG8"/>
<reference evidence="4" key="3">
    <citation type="submission" date="2018-08" db="UniProtKB">
        <authorList>
            <consortium name="EnsemblPlants"/>
        </authorList>
    </citation>
    <scope>IDENTIFICATION</scope>
    <source>
        <strain evidence="4">cv. Bd21</strain>
    </source>
</reference>
<dbReference type="PANTHER" id="PTHR32133:SF357">
    <property type="entry name" value="F-BOX DOMAIN-CONTAINING PROTEIN"/>
    <property type="match status" value="1"/>
</dbReference>